<dbReference type="CDD" id="cd00130">
    <property type="entry name" value="PAS"/>
    <property type="match status" value="1"/>
</dbReference>
<feature type="region of interest" description="Disordered" evidence="13">
    <location>
        <begin position="205"/>
        <end position="236"/>
    </location>
</feature>
<evidence type="ECO:0000256" key="8">
    <source>
        <dbReference type="ARBA" id="ARBA00023159"/>
    </source>
</evidence>
<dbReference type="InterPro" id="IPR001138">
    <property type="entry name" value="Zn2Cys6_DnaBD"/>
</dbReference>
<dbReference type="PANTHER" id="PTHR47659">
    <property type="entry name" value="ZN(II)2CYS6 TRANSCRIPTION FACTOR (EUROFUNG)-RELATED"/>
    <property type="match status" value="1"/>
</dbReference>
<dbReference type="Proteomes" id="UP000568158">
    <property type="component" value="Unassembled WGS sequence"/>
</dbReference>
<keyword evidence="7" id="KW-0238">DNA-binding</keyword>
<comment type="function">
    <text evidence="11">Transcription factor which regulates nonfermentable carbon utilization. Activator of gluconeogenetic genes.</text>
</comment>
<accession>A0A8H6ERD4</accession>
<evidence type="ECO:0000256" key="10">
    <source>
        <dbReference type="ARBA" id="ARBA00023242"/>
    </source>
</evidence>
<feature type="compositionally biased region" description="Polar residues" evidence="13">
    <location>
        <begin position="451"/>
        <end position="472"/>
    </location>
</feature>
<feature type="region of interest" description="Disordered" evidence="13">
    <location>
        <begin position="136"/>
        <end position="186"/>
    </location>
</feature>
<keyword evidence="10" id="KW-0539">Nucleus</keyword>
<evidence type="ECO:0000256" key="9">
    <source>
        <dbReference type="ARBA" id="ARBA00023163"/>
    </source>
</evidence>
<dbReference type="GO" id="GO:0000981">
    <property type="term" value="F:DNA-binding transcription factor activity, RNA polymerase II-specific"/>
    <property type="evidence" value="ECO:0007669"/>
    <property type="project" value="InterPro"/>
</dbReference>
<reference evidence="15 16" key="1">
    <citation type="journal article" date="2020" name="Appl. Microbiol. Biotechnol.">
        <title>Targeted gene deletion in Brettanomyces bruxellensis with an expression-free CRISPR-Cas9 system.</title>
        <authorList>
            <person name="Varela C."/>
            <person name="Bartel C."/>
            <person name="Onetto C."/>
            <person name="Borneman A."/>
        </authorList>
    </citation>
    <scope>NUCLEOTIDE SEQUENCE [LARGE SCALE GENOMIC DNA]</scope>
    <source>
        <strain evidence="15 16">AWRI1613</strain>
    </source>
</reference>
<evidence type="ECO:0000256" key="7">
    <source>
        <dbReference type="ARBA" id="ARBA00023125"/>
    </source>
</evidence>
<keyword evidence="3" id="KW-0312">Gluconeogenesis</keyword>
<keyword evidence="9" id="KW-0804">Transcription</keyword>
<feature type="compositionally biased region" description="Polar residues" evidence="13">
    <location>
        <begin position="55"/>
        <end position="67"/>
    </location>
</feature>
<proteinExistence type="inferred from homology"/>
<dbReference type="GO" id="GO:0000977">
    <property type="term" value="F:RNA polymerase II transcription regulatory region sequence-specific DNA binding"/>
    <property type="evidence" value="ECO:0007669"/>
    <property type="project" value="TreeGrafter"/>
</dbReference>
<dbReference type="CDD" id="cd00067">
    <property type="entry name" value="GAL4"/>
    <property type="match status" value="1"/>
</dbReference>
<evidence type="ECO:0000256" key="12">
    <source>
        <dbReference type="ARBA" id="ARBA00040903"/>
    </source>
</evidence>
<evidence type="ECO:0000256" key="1">
    <source>
        <dbReference type="ARBA" id="ARBA00004123"/>
    </source>
</evidence>
<evidence type="ECO:0000256" key="3">
    <source>
        <dbReference type="ARBA" id="ARBA00022432"/>
    </source>
</evidence>
<feature type="compositionally biased region" description="Basic and acidic residues" evidence="13">
    <location>
        <begin position="394"/>
        <end position="411"/>
    </location>
</feature>
<feature type="region of interest" description="Disordered" evidence="13">
    <location>
        <begin position="394"/>
        <end position="472"/>
    </location>
</feature>
<evidence type="ECO:0000313" key="15">
    <source>
        <dbReference type="EMBL" id="KAF6007613.1"/>
    </source>
</evidence>
<evidence type="ECO:0000256" key="6">
    <source>
        <dbReference type="ARBA" id="ARBA00023015"/>
    </source>
</evidence>
<dbReference type="GO" id="GO:0009267">
    <property type="term" value="P:cellular response to starvation"/>
    <property type="evidence" value="ECO:0007669"/>
    <property type="project" value="TreeGrafter"/>
</dbReference>
<evidence type="ECO:0000256" key="5">
    <source>
        <dbReference type="ARBA" id="ARBA00022833"/>
    </source>
</evidence>
<evidence type="ECO:0000256" key="2">
    <source>
        <dbReference type="ARBA" id="ARBA00010855"/>
    </source>
</evidence>
<dbReference type="EMBL" id="JABCYN010000041">
    <property type="protein sequence ID" value="KAF6007613.1"/>
    <property type="molecule type" value="Genomic_DNA"/>
</dbReference>
<dbReference type="Pfam" id="PF00172">
    <property type="entry name" value="Zn_clus"/>
    <property type="match status" value="1"/>
</dbReference>
<evidence type="ECO:0000256" key="11">
    <source>
        <dbReference type="ARBA" id="ARBA00037475"/>
    </source>
</evidence>
<feature type="compositionally biased region" description="Low complexity" evidence="13">
    <location>
        <begin position="413"/>
        <end position="450"/>
    </location>
</feature>
<dbReference type="InterPro" id="IPR036864">
    <property type="entry name" value="Zn2-C6_fun-type_DNA-bd_sf"/>
</dbReference>
<feature type="region of interest" description="Disordered" evidence="13">
    <location>
        <begin position="36"/>
        <end position="85"/>
    </location>
</feature>
<dbReference type="AlphaFoldDB" id="A0A8H6ERD4"/>
<feature type="compositionally biased region" description="Polar residues" evidence="13">
    <location>
        <begin position="175"/>
        <end position="186"/>
    </location>
</feature>
<dbReference type="InterPro" id="IPR056751">
    <property type="entry name" value="PAS_13"/>
</dbReference>
<protein>
    <recommendedName>
        <fullName evidence="12">Transcription activator of gluconeogenesis ERT1</fullName>
    </recommendedName>
</protein>
<feature type="domain" description="Zn(2)-C6 fungal-type" evidence="14">
    <location>
        <begin position="87"/>
        <end position="118"/>
    </location>
</feature>
<evidence type="ECO:0000259" key="14">
    <source>
        <dbReference type="PROSITE" id="PS50048"/>
    </source>
</evidence>
<dbReference type="GO" id="GO:0005634">
    <property type="term" value="C:nucleus"/>
    <property type="evidence" value="ECO:0007669"/>
    <property type="project" value="UniProtKB-SubCell"/>
</dbReference>
<comment type="subcellular location">
    <subcellularLocation>
        <location evidence="1">Nucleus</location>
    </subcellularLocation>
</comment>
<keyword evidence="8" id="KW-0010">Activator</keyword>
<dbReference type="PROSITE" id="PS50048">
    <property type="entry name" value="ZN2_CY6_FUNGAL_2"/>
    <property type="match status" value="1"/>
</dbReference>
<dbReference type="InterPro" id="IPR000014">
    <property type="entry name" value="PAS"/>
</dbReference>
<comment type="caution">
    <text evidence="15">The sequence shown here is derived from an EMBL/GenBank/DDBJ whole genome shotgun (WGS) entry which is preliminary data.</text>
</comment>
<organism evidence="15 16">
    <name type="scientific">Dekkera bruxellensis</name>
    <name type="common">Brettanomyces custersii</name>
    <dbReference type="NCBI Taxonomy" id="5007"/>
    <lineage>
        <taxon>Eukaryota</taxon>
        <taxon>Fungi</taxon>
        <taxon>Dikarya</taxon>
        <taxon>Ascomycota</taxon>
        <taxon>Saccharomycotina</taxon>
        <taxon>Pichiomycetes</taxon>
        <taxon>Pichiales</taxon>
        <taxon>Pichiaceae</taxon>
        <taxon>Brettanomyces</taxon>
    </lineage>
</organism>
<dbReference type="SMART" id="SM00066">
    <property type="entry name" value="GAL4"/>
    <property type="match status" value="1"/>
</dbReference>
<keyword evidence="4" id="KW-0479">Metal-binding</keyword>
<dbReference type="SUPFAM" id="SSF57701">
    <property type="entry name" value="Zn2/Cys6 DNA-binding domain"/>
    <property type="match status" value="1"/>
</dbReference>
<dbReference type="SUPFAM" id="SSF55785">
    <property type="entry name" value="PYP-like sensor domain (PAS domain)"/>
    <property type="match status" value="1"/>
</dbReference>
<feature type="compositionally biased region" description="Basic residues" evidence="13">
    <location>
        <begin position="71"/>
        <end position="85"/>
    </location>
</feature>
<gene>
    <name evidence="15" type="ORF">HII12_004503</name>
</gene>
<keyword evidence="5" id="KW-0862">Zinc</keyword>
<dbReference type="GO" id="GO:0008270">
    <property type="term" value="F:zinc ion binding"/>
    <property type="evidence" value="ECO:0007669"/>
    <property type="project" value="InterPro"/>
</dbReference>
<dbReference type="InterPro" id="IPR035965">
    <property type="entry name" value="PAS-like_dom_sf"/>
</dbReference>
<name>A0A8H6ERD4_DEKBR</name>
<comment type="similarity">
    <text evidence="2">Belongs to the ERT1/acuK family.</text>
</comment>
<sequence>MSSLAKADGPPVAGQVVLAGGEHRGGVDGAVFVQYGGKTGGTSDKVSKKRGRQSIAETGTQSGSGQEQPRKKAHRRRRMNRKKVSRACNHCQKAHVTCNESRPCKRCVARNLADTCRDAPRKAKKYLLEDLQEVPGVPRGASFPVGAPSRPLLPPGGNFDTPDQYRDPRTMDAANGTTSSRSQSGNFLSSAADLEYSVLGSIVSRDGRRDSDSSHSHSGTATPTQRFSSPDDFGYLNYQPLMQLGENLSQNEGQKQNQSQNQDQNQNQNQGQRQIQNQGQSFQQLHPHLQSSFSRQYGELLHTDEPKCDPSTNQYFIGTISTMDGVRTYSFPDVVKGIARFKSRSPAEFRRRNRRSAISFAVSVLEQLPGDAFGSTGSRGNSFRALADLRYSDRLSGRGRPGERVEEDKANRINTSANRINASANRINTSTNITNPSANSSSANSPSPNSTKNVSTTISSLHPRQVSSPSSGNCGLLFKEPSEIYSHIKTPFPYVRPYHDLNLYLRRRFDRQHLMSMSMSIAEYRPSFIAGMIHLKEDDLIFAEQCFQRTLLEYDNYVSISGTPTLVWRRTSQIAYVGDEFCILTGWTKQELLGKSTFAVEIMDDKSCVEYFRLFSKISFGDFRGATMTECTLLTPKHESIRTSCVWTLKRDVFGIPMMIIANFLPILT</sequence>
<evidence type="ECO:0000256" key="13">
    <source>
        <dbReference type="SAM" id="MobiDB-lite"/>
    </source>
</evidence>
<evidence type="ECO:0000256" key="4">
    <source>
        <dbReference type="ARBA" id="ARBA00022723"/>
    </source>
</evidence>
<dbReference type="Pfam" id="PF24990">
    <property type="entry name" value="PAS_13"/>
    <property type="match status" value="1"/>
</dbReference>
<feature type="region of interest" description="Disordered" evidence="13">
    <location>
        <begin position="250"/>
        <end position="283"/>
    </location>
</feature>
<evidence type="ECO:0000313" key="16">
    <source>
        <dbReference type="Proteomes" id="UP000568158"/>
    </source>
</evidence>
<keyword evidence="6" id="KW-0805">Transcription regulation</keyword>
<dbReference type="PANTHER" id="PTHR47659:SF1">
    <property type="entry name" value="TRANSCRIPTION ACTIVATOR OF GLUCONEOGENESIS ERT1"/>
    <property type="match status" value="1"/>
</dbReference>
<dbReference type="GO" id="GO:0006094">
    <property type="term" value="P:gluconeogenesis"/>
    <property type="evidence" value="ECO:0007669"/>
    <property type="project" value="UniProtKB-KW"/>
</dbReference>
<dbReference type="InterPro" id="IPR050335">
    <property type="entry name" value="ERT1_acuK_gluconeogen_tf"/>
</dbReference>
<feature type="compositionally biased region" description="Basic and acidic residues" evidence="13">
    <location>
        <begin position="205"/>
        <end position="215"/>
    </location>
</feature>